<evidence type="ECO:0000313" key="6">
    <source>
        <dbReference type="EMBL" id="MCW1922915.1"/>
    </source>
</evidence>
<organism evidence="6 7">
    <name type="scientific">Luteolibacter arcticus</name>
    <dbReference type="NCBI Taxonomy" id="1581411"/>
    <lineage>
        <taxon>Bacteria</taxon>
        <taxon>Pseudomonadati</taxon>
        <taxon>Verrucomicrobiota</taxon>
        <taxon>Verrucomicrobiia</taxon>
        <taxon>Verrucomicrobiales</taxon>
        <taxon>Verrucomicrobiaceae</taxon>
        <taxon>Luteolibacter</taxon>
    </lineage>
</organism>
<evidence type="ECO:0000256" key="1">
    <source>
        <dbReference type="ARBA" id="ARBA00009437"/>
    </source>
</evidence>
<dbReference type="PANTHER" id="PTHR30346">
    <property type="entry name" value="TRANSCRIPTIONAL DUAL REGULATOR HCAR-RELATED"/>
    <property type="match status" value="1"/>
</dbReference>
<dbReference type="Gene3D" id="1.10.10.10">
    <property type="entry name" value="Winged helix-like DNA-binding domain superfamily/Winged helix DNA-binding domain"/>
    <property type="match status" value="1"/>
</dbReference>
<dbReference type="Pfam" id="PF03466">
    <property type="entry name" value="LysR_substrate"/>
    <property type="match status" value="1"/>
</dbReference>
<proteinExistence type="inferred from homology"/>
<dbReference type="InterPro" id="IPR036390">
    <property type="entry name" value="WH_DNA-bd_sf"/>
</dbReference>
<evidence type="ECO:0000256" key="4">
    <source>
        <dbReference type="ARBA" id="ARBA00023163"/>
    </source>
</evidence>
<evidence type="ECO:0000259" key="5">
    <source>
        <dbReference type="PROSITE" id="PS50931"/>
    </source>
</evidence>
<sequence>MDYSFRELECFLAVAEELSFTRAARRLNLAQPPLSRHVRTLEEKIGAQLFIRGTRGVSLTAAGDLFYEETRTIPGKLSRAGEAAKRTAAGEISRLRIGFVSAVMSDGLLSVLRRFRASAPAVQILLQDVPPNDQIRAIMEGKLDGGFVGIEERRELGGIEIMPWLRESLQCFVPSDHPLAKRSRIALKELSAESFVAVAHEAAPSFSNLIRRLCGDAGFRPRVVLESPRAQAVAVMVAAGSGIAILPSALERVAGSGVKAIPLKERLTITHHFARRSGKAEGPMRDFVNVLKSSIRRG</sequence>
<dbReference type="InterPro" id="IPR036388">
    <property type="entry name" value="WH-like_DNA-bd_sf"/>
</dbReference>
<dbReference type="PRINTS" id="PR00039">
    <property type="entry name" value="HTHLYSR"/>
</dbReference>
<keyword evidence="7" id="KW-1185">Reference proteome</keyword>
<dbReference type="PROSITE" id="PS50931">
    <property type="entry name" value="HTH_LYSR"/>
    <property type="match status" value="1"/>
</dbReference>
<name>A0ABT3GH23_9BACT</name>
<dbReference type="SUPFAM" id="SSF53850">
    <property type="entry name" value="Periplasmic binding protein-like II"/>
    <property type="match status" value="1"/>
</dbReference>
<evidence type="ECO:0000256" key="3">
    <source>
        <dbReference type="ARBA" id="ARBA00023125"/>
    </source>
</evidence>
<accession>A0ABT3GH23</accession>
<comment type="similarity">
    <text evidence="1">Belongs to the LysR transcriptional regulatory family.</text>
</comment>
<protein>
    <submittedName>
        <fullName evidence="6">LysR substrate-binding domain-containing protein</fullName>
    </submittedName>
</protein>
<evidence type="ECO:0000313" key="7">
    <source>
        <dbReference type="Proteomes" id="UP001320876"/>
    </source>
</evidence>
<dbReference type="SUPFAM" id="SSF46785">
    <property type="entry name" value="Winged helix' DNA-binding domain"/>
    <property type="match status" value="1"/>
</dbReference>
<gene>
    <name evidence="6" type="ORF">OKA05_10160</name>
</gene>
<dbReference type="CDD" id="cd08414">
    <property type="entry name" value="PBP2_LTTR_aromatics_like"/>
    <property type="match status" value="1"/>
</dbReference>
<dbReference type="Pfam" id="PF00126">
    <property type="entry name" value="HTH_1"/>
    <property type="match status" value="1"/>
</dbReference>
<evidence type="ECO:0000256" key="2">
    <source>
        <dbReference type="ARBA" id="ARBA00023015"/>
    </source>
</evidence>
<dbReference type="PANTHER" id="PTHR30346:SF28">
    <property type="entry name" value="HTH-TYPE TRANSCRIPTIONAL REGULATOR CYNR"/>
    <property type="match status" value="1"/>
</dbReference>
<keyword evidence="2" id="KW-0805">Transcription regulation</keyword>
<dbReference type="EMBL" id="JAPDDT010000003">
    <property type="protein sequence ID" value="MCW1922915.1"/>
    <property type="molecule type" value="Genomic_DNA"/>
</dbReference>
<feature type="domain" description="HTH lysR-type" evidence="5">
    <location>
        <begin position="1"/>
        <end position="60"/>
    </location>
</feature>
<dbReference type="Gene3D" id="3.40.190.10">
    <property type="entry name" value="Periplasmic binding protein-like II"/>
    <property type="match status" value="2"/>
</dbReference>
<reference evidence="6 7" key="1">
    <citation type="submission" date="2022-10" db="EMBL/GenBank/DDBJ databases">
        <title>Luteolibacter arcticus strain CCTCC AB 2014275, whole genome shotgun sequencing project.</title>
        <authorList>
            <person name="Zhao G."/>
            <person name="Shen L."/>
        </authorList>
    </citation>
    <scope>NUCLEOTIDE SEQUENCE [LARGE SCALE GENOMIC DNA]</scope>
    <source>
        <strain evidence="6 7">CCTCC AB 2014275</strain>
    </source>
</reference>
<dbReference type="InterPro" id="IPR000847">
    <property type="entry name" value="LysR_HTH_N"/>
</dbReference>
<dbReference type="InterPro" id="IPR005119">
    <property type="entry name" value="LysR_subst-bd"/>
</dbReference>
<dbReference type="RefSeq" id="WP_264487021.1">
    <property type="nucleotide sequence ID" value="NZ_JAPDDT010000003.1"/>
</dbReference>
<keyword evidence="3" id="KW-0238">DNA-binding</keyword>
<comment type="caution">
    <text evidence="6">The sequence shown here is derived from an EMBL/GenBank/DDBJ whole genome shotgun (WGS) entry which is preliminary data.</text>
</comment>
<dbReference type="Proteomes" id="UP001320876">
    <property type="component" value="Unassembled WGS sequence"/>
</dbReference>
<keyword evidence="4" id="KW-0804">Transcription</keyword>